<evidence type="ECO:0000256" key="3">
    <source>
        <dbReference type="ARBA" id="ARBA00022989"/>
    </source>
</evidence>
<dbReference type="HOGENOM" id="CLU_035756_2_0_1"/>
<name>A0A086SVN3_HAPC1</name>
<dbReference type="InterPro" id="IPR052185">
    <property type="entry name" value="IPC_Synthase-Related"/>
</dbReference>
<feature type="domain" description="Inositolphosphotransferase Aur1/Ipt1" evidence="6">
    <location>
        <begin position="200"/>
        <end position="310"/>
    </location>
</feature>
<keyword evidence="8" id="KW-1185">Reference proteome</keyword>
<dbReference type="STRING" id="857340.A0A086SVN3"/>
<reference evidence="8" key="1">
    <citation type="journal article" date="2014" name="Genome Announc.">
        <title>Genome sequence and annotation of Acremonium chrysogenum, producer of the beta-lactam antibiotic cephalosporin C.</title>
        <authorList>
            <person name="Terfehr D."/>
            <person name="Dahlmann T.A."/>
            <person name="Specht T."/>
            <person name="Zadra I."/>
            <person name="Kuernsteiner H."/>
            <person name="Kueck U."/>
        </authorList>
    </citation>
    <scope>NUCLEOTIDE SEQUENCE [LARGE SCALE GENOMIC DNA]</scope>
    <source>
        <strain evidence="8">ATCC 11550 / CBS 779.69 / DSM 880 / IAM 14645 / JCM 23072 / IMI 49137</strain>
    </source>
</reference>
<feature type="transmembrane region" description="Helical" evidence="5">
    <location>
        <begin position="242"/>
        <end position="259"/>
    </location>
</feature>
<proteinExistence type="predicted"/>
<evidence type="ECO:0000259" key="6">
    <source>
        <dbReference type="Pfam" id="PF14378"/>
    </source>
</evidence>
<dbReference type="PANTHER" id="PTHR31310">
    <property type="match status" value="1"/>
</dbReference>
<dbReference type="AlphaFoldDB" id="A0A086SVN3"/>
<keyword evidence="4 5" id="KW-0472">Membrane</keyword>
<dbReference type="Proteomes" id="UP000029964">
    <property type="component" value="Unassembled WGS sequence"/>
</dbReference>
<evidence type="ECO:0000256" key="5">
    <source>
        <dbReference type="SAM" id="Phobius"/>
    </source>
</evidence>
<organism evidence="7 8">
    <name type="scientific">Hapsidospora chrysogenum (strain ATCC 11550 / CBS 779.69 / DSM 880 / IAM 14645 / JCM 23072 / IMI 49137)</name>
    <name type="common">Acremonium chrysogenum</name>
    <dbReference type="NCBI Taxonomy" id="857340"/>
    <lineage>
        <taxon>Eukaryota</taxon>
        <taxon>Fungi</taxon>
        <taxon>Dikarya</taxon>
        <taxon>Ascomycota</taxon>
        <taxon>Pezizomycotina</taxon>
        <taxon>Sordariomycetes</taxon>
        <taxon>Hypocreomycetidae</taxon>
        <taxon>Hypocreales</taxon>
        <taxon>Bionectriaceae</taxon>
        <taxon>Hapsidospora</taxon>
    </lineage>
</organism>
<evidence type="ECO:0000313" key="8">
    <source>
        <dbReference type="Proteomes" id="UP000029964"/>
    </source>
</evidence>
<feature type="transmembrane region" description="Helical" evidence="5">
    <location>
        <begin position="382"/>
        <end position="399"/>
    </location>
</feature>
<dbReference type="OrthoDB" id="2566866at2759"/>
<feature type="transmembrane region" description="Helical" evidence="5">
    <location>
        <begin position="358"/>
        <end position="376"/>
    </location>
</feature>
<evidence type="ECO:0000256" key="4">
    <source>
        <dbReference type="ARBA" id="ARBA00023136"/>
    </source>
</evidence>
<comment type="caution">
    <text evidence="7">The sequence shown here is derived from an EMBL/GenBank/DDBJ whole genome shotgun (WGS) entry which is preliminary data.</text>
</comment>
<dbReference type="Pfam" id="PF14378">
    <property type="entry name" value="PAP2_3"/>
    <property type="match status" value="1"/>
</dbReference>
<gene>
    <name evidence="7" type="ORF">ACRE_081470</name>
</gene>
<evidence type="ECO:0000256" key="1">
    <source>
        <dbReference type="ARBA" id="ARBA00004141"/>
    </source>
</evidence>
<feature type="transmembrane region" description="Helical" evidence="5">
    <location>
        <begin position="26"/>
        <end position="43"/>
    </location>
</feature>
<accession>A0A086SVN3</accession>
<dbReference type="InterPro" id="IPR026841">
    <property type="entry name" value="Aur1/Ipt1"/>
</dbReference>
<dbReference type="PANTHER" id="PTHR31310:SF10">
    <property type="entry name" value="INOSITOLPHOSPHOTRANSFERASE AUR1_IPT1 DOMAIN-CONTAINING PROTEIN"/>
    <property type="match status" value="1"/>
</dbReference>
<keyword evidence="2 5" id="KW-0812">Transmembrane</keyword>
<sequence>MTEGDWLGDVPEGGWKATHSWRMPEWVEPIIIILILFPSMYLTRRRNYSIFRSDKSQTYKFLDDVDSTPSPRSSNEFELLPHPGVHPPKTRWLCGLVRIRTPNSSRFARHVHSRILQKFPFLVEMFYWALALGLYRATGALAQLIYGGQRKMWDSAANHGLALLEAEAYFWAGDYEGPERWLEWRIQRWFLHGSEAGDWRVWFLTILNRGYALIHIPGTVGFISYYYATAPTHRRFCTVRRTLTLTNILAFVCFILVPTCPPRLLDEKYGFVDTVNLESAESVWMSGKFVNKLAAFPSMHFGYAFCIGCVFVADSGVVGGLVSKVEKHILRTANSDTFDDDEDEDEVVLAGRSPLARAFMFSFGIWYPCWILLTIVGTANHYFIDALAAVFTVLFAYIFNRSLLVFLPLEDYLLWAWRLEKPVPTTGRTKKLVVD</sequence>
<feature type="transmembrane region" description="Helical" evidence="5">
    <location>
        <begin position="210"/>
        <end position="230"/>
    </location>
</feature>
<evidence type="ECO:0000256" key="2">
    <source>
        <dbReference type="ARBA" id="ARBA00022692"/>
    </source>
</evidence>
<feature type="transmembrane region" description="Helical" evidence="5">
    <location>
        <begin position="125"/>
        <end position="146"/>
    </location>
</feature>
<comment type="subcellular location">
    <subcellularLocation>
        <location evidence="1">Membrane</location>
        <topology evidence="1">Multi-pass membrane protein</topology>
    </subcellularLocation>
</comment>
<dbReference type="CDD" id="cd03386">
    <property type="entry name" value="PAP2_Aur1_like"/>
    <property type="match status" value="1"/>
</dbReference>
<feature type="transmembrane region" description="Helical" evidence="5">
    <location>
        <begin position="301"/>
        <end position="322"/>
    </location>
</feature>
<protein>
    <recommendedName>
        <fullName evidence="6">Inositolphosphotransferase Aur1/Ipt1 domain-containing protein</fullName>
    </recommendedName>
</protein>
<dbReference type="EMBL" id="JPKY01000143">
    <property type="protein sequence ID" value="KFH41165.1"/>
    <property type="molecule type" value="Genomic_DNA"/>
</dbReference>
<keyword evidence="3 5" id="KW-1133">Transmembrane helix</keyword>
<evidence type="ECO:0000313" key="7">
    <source>
        <dbReference type="EMBL" id="KFH41165.1"/>
    </source>
</evidence>
<dbReference type="GO" id="GO:0016020">
    <property type="term" value="C:membrane"/>
    <property type="evidence" value="ECO:0007669"/>
    <property type="project" value="UniProtKB-SubCell"/>
</dbReference>